<dbReference type="InParanoid" id="A0A420WEK0"/>
<evidence type="ECO:0000256" key="1">
    <source>
        <dbReference type="ARBA" id="ARBA00022503"/>
    </source>
</evidence>
<protein>
    <submittedName>
        <fullName evidence="4">Arginine succinyltransferase</fullName>
    </submittedName>
</protein>
<comment type="caution">
    <text evidence="4">The sequence shown here is derived from an EMBL/GenBank/DDBJ whole genome shotgun (WGS) entry which is preliminary data.</text>
</comment>
<evidence type="ECO:0000313" key="4">
    <source>
        <dbReference type="EMBL" id="RKQ69386.1"/>
    </source>
</evidence>
<name>A0A420WEK0_9PROT</name>
<keyword evidence="2 4" id="KW-0808">Transferase</keyword>
<dbReference type="FunCoup" id="A0A420WEK0">
    <property type="interactions" value="17"/>
</dbReference>
<dbReference type="InterPro" id="IPR007041">
    <property type="entry name" value="Arg_succinylTrfase_AstA/AruG"/>
</dbReference>
<dbReference type="OrthoDB" id="21121at2"/>
<dbReference type="PANTHER" id="PTHR30420:SF1">
    <property type="entry name" value="ARGININE N-SUCCINYLTRANSFERASE"/>
    <property type="match status" value="1"/>
</dbReference>
<evidence type="ECO:0000256" key="2">
    <source>
        <dbReference type="ARBA" id="ARBA00022679"/>
    </source>
</evidence>
<keyword evidence="5" id="KW-1185">Reference proteome</keyword>
<proteinExistence type="predicted"/>
<dbReference type="Proteomes" id="UP000282211">
    <property type="component" value="Unassembled WGS sequence"/>
</dbReference>
<organism evidence="4 5">
    <name type="scientific">Litorimonas taeanensis</name>
    <dbReference type="NCBI Taxonomy" id="568099"/>
    <lineage>
        <taxon>Bacteria</taxon>
        <taxon>Pseudomonadati</taxon>
        <taxon>Pseudomonadota</taxon>
        <taxon>Alphaproteobacteria</taxon>
        <taxon>Maricaulales</taxon>
        <taxon>Robiginitomaculaceae</taxon>
    </lineage>
</organism>
<keyword evidence="1" id="KW-0056">Arginine metabolism</keyword>
<dbReference type="InterPro" id="IPR016181">
    <property type="entry name" value="Acyl_CoA_acyltransferase"/>
</dbReference>
<dbReference type="GO" id="GO:0008791">
    <property type="term" value="F:arginine N-succinyltransferase activity"/>
    <property type="evidence" value="ECO:0007669"/>
    <property type="project" value="InterPro"/>
</dbReference>
<keyword evidence="3" id="KW-0012">Acyltransferase</keyword>
<dbReference type="Pfam" id="PF04958">
    <property type="entry name" value="AstA"/>
    <property type="match status" value="1"/>
</dbReference>
<sequence>MSLPSPRYNRPWGETTLSYWFTRRANSDRETPSLWRGLSNGLTKHNDIFRVACLDDIDAILGFTANGVQGLTNVPRTRERVQEQLQETIDTLAGKPGANRIIFVVERDSKVLGISGIIVKVGVESPFYNFKRNHHSGRSANPVLAIDYDTLQMTTDFNGYTEVASLFMGPEGRGTGLARLLSMGRFGYIRNNRNQFSDGLMAEILGWTDENGVSPFWKHLASRFIDMPFDNADKLSTIDKRFIVDLLPGIPIMLNLLPDIVTECTGRPHDSSARAMRMLQSVGFQVTDMCDVFDGGPAVKCPTDSTWIARSTRRVKSLDAPAGAEICMHFSGEGAHFRAALGPAIPQEGRADAHAASIVKTSAEAPVYIAQTREPAPI</sequence>
<gene>
    <name evidence="4" type="ORF">DES40_2186</name>
</gene>
<reference evidence="4 5" key="1">
    <citation type="submission" date="2018-10" db="EMBL/GenBank/DDBJ databases">
        <title>Genomic Encyclopedia of Type Strains, Phase IV (KMG-IV): sequencing the most valuable type-strain genomes for metagenomic binning, comparative biology and taxonomic classification.</title>
        <authorList>
            <person name="Goeker M."/>
        </authorList>
    </citation>
    <scope>NUCLEOTIDE SEQUENCE [LARGE SCALE GENOMIC DNA]</scope>
    <source>
        <strain evidence="4 5">DSM 22008</strain>
    </source>
</reference>
<dbReference type="PANTHER" id="PTHR30420">
    <property type="entry name" value="N-SUCCINYLARGININE DIHYDROLASE"/>
    <property type="match status" value="1"/>
</dbReference>
<evidence type="ECO:0000313" key="5">
    <source>
        <dbReference type="Proteomes" id="UP000282211"/>
    </source>
</evidence>
<dbReference type="GO" id="GO:0006527">
    <property type="term" value="P:L-arginine catabolic process"/>
    <property type="evidence" value="ECO:0007669"/>
    <property type="project" value="InterPro"/>
</dbReference>
<dbReference type="SUPFAM" id="SSF55729">
    <property type="entry name" value="Acyl-CoA N-acyltransferases (Nat)"/>
    <property type="match status" value="1"/>
</dbReference>
<dbReference type="AlphaFoldDB" id="A0A420WEK0"/>
<evidence type="ECO:0000256" key="3">
    <source>
        <dbReference type="ARBA" id="ARBA00023315"/>
    </source>
</evidence>
<dbReference type="EMBL" id="RBII01000002">
    <property type="protein sequence ID" value="RKQ69386.1"/>
    <property type="molecule type" value="Genomic_DNA"/>
</dbReference>
<dbReference type="Gene3D" id="3.40.630.30">
    <property type="match status" value="1"/>
</dbReference>
<accession>A0A420WEK0</accession>